<keyword evidence="10" id="KW-1185">Reference proteome</keyword>
<dbReference type="InterPro" id="IPR007259">
    <property type="entry name" value="GCP"/>
</dbReference>
<keyword evidence="4 5" id="KW-0206">Cytoskeleton</keyword>
<evidence type="ECO:0000256" key="1">
    <source>
        <dbReference type="ARBA" id="ARBA00010337"/>
    </source>
</evidence>
<sequence>MYQNWILPTDKMQSTIKELLDALGCSLEADTVLDYIQNDPNYGNSNLSTKQVNEFAQRLALKASNAKIFLKKYEDLKSRNTDNLADIIALFYKLVCDEKKSKCSKPKVAPKPILGDNKHQITKEDLPQIKDKLLKAVDESKKLVMKSFEEKEAKLRPNWYSSLDLPNWQKDHPAMSWDFPKEPLPIIASLSGVPVASQENIIIDELLYVFSGIPGNYIVHQPVKETYDPRTFLISEDLDDALKQIVQQMLPLASNYSIVRRFIEQCDMWSGQVLHALVAAIEILLKDYYTMLAQLETEHMSANLTLQKLWYFVLPTMHTMQVLAAIVTNIGKSELRGGAVLTVLHDKTNTLMGDARAQEISLFLTERACRPYLNILDQWIHKGTVMDPFQEFMIEDNELINKEELPVDYSADYWEKRYCVQRDRVPKFLDKFTDIILRTGKYLNVISQCGKPITKTNTEEIKYSLREQNYGAIIQKAYAYASKSLLELLLKEYDLMGRLKSVKNYFLMSQGDFIVQFMDATEQELSKKIDDIIPSKLESLLGLCLRLSAASHDPYNEDMRVELLPYDLQFQMFKILSIETEDEKEYKQNKDCPPLTGIETFSFGMEVKWPVSLILNHKAIACYQMIFRHLFYCKHVERLLCRVWLYNKVVKRFSEARLYADAFALRQRMLSCVQHVQYYMCVEVIEPSWCHLIQSLDKVNNVDEVLERHNDFLESCLGDCMLTSPQLLKAVTTLCLVCVQFCTFIQEMHKYFVDAELNSMLGSTYDSSDYSESQGCGGATSSASADSFSRSVSRYGLRFTAALLSVLAIIERMARDNNTNKLRNISARCLSSVPVPGSASRTRLSLRVPLRAALHGRAAVRARHHRAHGAGQQHQQAAQHIRQVPL</sequence>
<evidence type="ECO:0000256" key="4">
    <source>
        <dbReference type="ARBA" id="ARBA00023212"/>
    </source>
</evidence>
<dbReference type="InterPro" id="IPR041470">
    <property type="entry name" value="GCP_N"/>
</dbReference>
<evidence type="ECO:0000256" key="5">
    <source>
        <dbReference type="RuleBase" id="RU363050"/>
    </source>
</evidence>
<evidence type="ECO:0000313" key="10">
    <source>
        <dbReference type="Proteomes" id="UP001549920"/>
    </source>
</evidence>
<dbReference type="Gene3D" id="1.20.120.1900">
    <property type="entry name" value="Gamma-tubulin complex, C-terminal domain"/>
    <property type="match status" value="1"/>
</dbReference>
<dbReference type="Pfam" id="PF04130">
    <property type="entry name" value="GCP_C_terminal"/>
    <property type="match status" value="1"/>
</dbReference>
<reference evidence="9 10" key="1">
    <citation type="submission" date="2024-06" db="EMBL/GenBank/DDBJ databases">
        <title>A chromosome-level genome assembly of beet webworm, Loxostege sticticalis.</title>
        <authorList>
            <person name="Zhang Y."/>
        </authorList>
    </citation>
    <scope>NUCLEOTIDE SEQUENCE [LARGE SCALE GENOMIC DNA]</scope>
    <source>
        <strain evidence="9">AQ026</strain>
        <tissue evidence="9">Whole body</tissue>
    </source>
</reference>
<organism evidence="9 10">
    <name type="scientific">Loxostege sticticalis</name>
    <name type="common">Beet webworm moth</name>
    <dbReference type="NCBI Taxonomy" id="481309"/>
    <lineage>
        <taxon>Eukaryota</taxon>
        <taxon>Metazoa</taxon>
        <taxon>Ecdysozoa</taxon>
        <taxon>Arthropoda</taxon>
        <taxon>Hexapoda</taxon>
        <taxon>Insecta</taxon>
        <taxon>Pterygota</taxon>
        <taxon>Neoptera</taxon>
        <taxon>Endopterygota</taxon>
        <taxon>Lepidoptera</taxon>
        <taxon>Glossata</taxon>
        <taxon>Ditrysia</taxon>
        <taxon>Pyraloidea</taxon>
        <taxon>Crambidae</taxon>
        <taxon>Pyraustinae</taxon>
        <taxon>Loxostege</taxon>
    </lineage>
</organism>
<keyword evidence="2 5" id="KW-0963">Cytoplasm</keyword>
<dbReference type="InterPro" id="IPR040457">
    <property type="entry name" value="GCP_C"/>
</dbReference>
<accession>A0ABR3I5C4</accession>
<evidence type="ECO:0000313" key="9">
    <source>
        <dbReference type="EMBL" id="KAL0884007.1"/>
    </source>
</evidence>
<feature type="domain" description="Gamma tubulin complex component C-terminal" evidence="7">
    <location>
        <begin position="495"/>
        <end position="828"/>
    </location>
</feature>
<dbReference type="InterPro" id="IPR042241">
    <property type="entry name" value="GCP_C_sf"/>
</dbReference>
<feature type="domain" description="Gamma tubulin complex component protein N-terminal" evidence="8">
    <location>
        <begin position="203"/>
        <end position="492"/>
    </location>
</feature>
<gene>
    <name evidence="9" type="ORF">ABMA27_016054</name>
</gene>
<comment type="caution">
    <text evidence="9">The sequence shown here is derived from an EMBL/GenBank/DDBJ whole genome shotgun (WGS) entry which is preliminary data.</text>
</comment>
<name>A0ABR3I5C4_LOXSC</name>
<comment type="subcellular location">
    <subcellularLocation>
        <location evidence="5">Cytoplasm</location>
        <location evidence="5">Cytoskeleton</location>
        <location evidence="5">Microtubule organizing center</location>
    </subcellularLocation>
</comment>
<comment type="similarity">
    <text evidence="1 5">Belongs to the TUBGCP family.</text>
</comment>
<feature type="region of interest" description="Disordered" evidence="6">
    <location>
        <begin position="865"/>
        <end position="886"/>
    </location>
</feature>
<evidence type="ECO:0000259" key="8">
    <source>
        <dbReference type="Pfam" id="PF17681"/>
    </source>
</evidence>
<evidence type="ECO:0000259" key="7">
    <source>
        <dbReference type="Pfam" id="PF04130"/>
    </source>
</evidence>
<evidence type="ECO:0000256" key="2">
    <source>
        <dbReference type="ARBA" id="ARBA00022490"/>
    </source>
</evidence>
<dbReference type="PANTHER" id="PTHR19302:SF13">
    <property type="entry name" value="GAMMA-TUBULIN COMPLEX COMPONENT 2"/>
    <property type="match status" value="1"/>
</dbReference>
<feature type="compositionally biased region" description="Low complexity" evidence="6">
    <location>
        <begin position="869"/>
        <end position="886"/>
    </location>
</feature>
<evidence type="ECO:0000256" key="6">
    <source>
        <dbReference type="SAM" id="MobiDB-lite"/>
    </source>
</evidence>
<dbReference type="EMBL" id="JBEUOH010000008">
    <property type="protein sequence ID" value="KAL0884007.1"/>
    <property type="molecule type" value="Genomic_DNA"/>
</dbReference>
<dbReference type="PANTHER" id="PTHR19302">
    <property type="entry name" value="GAMMA TUBULIN COMPLEX PROTEIN"/>
    <property type="match status" value="1"/>
</dbReference>
<dbReference type="Pfam" id="PF17681">
    <property type="entry name" value="GCP_N_terminal"/>
    <property type="match status" value="1"/>
</dbReference>
<proteinExistence type="inferred from homology"/>
<keyword evidence="3 5" id="KW-0493">Microtubule</keyword>
<dbReference type="Proteomes" id="UP001549920">
    <property type="component" value="Unassembled WGS sequence"/>
</dbReference>
<protein>
    <recommendedName>
        <fullName evidence="5">Gamma-tubulin complex component</fullName>
    </recommendedName>
</protein>
<evidence type="ECO:0000256" key="3">
    <source>
        <dbReference type="ARBA" id="ARBA00022701"/>
    </source>
</evidence>